<evidence type="ECO:0000256" key="2">
    <source>
        <dbReference type="ARBA" id="ARBA00022448"/>
    </source>
</evidence>
<dbReference type="Pfam" id="PF00999">
    <property type="entry name" value="Na_H_Exchanger"/>
    <property type="match status" value="1"/>
</dbReference>
<evidence type="ECO:0000256" key="8">
    <source>
        <dbReference type="SAM" id="Phobius"/>
    </source>
</evidence>
<feature type="transmembrane region" description="Helical" evidence="8">
    <location>
        <begin position="333"/>
        <end position="356"/>
    </location>
</feature>
<dbReference type="Pfam" id="PF23256">
    <property type="entry name" value="CHX17_2nd"/>
    <property type="match status" value="1"/>
</dbReference>
<evidence type="ECO:0000256" key="3">
    <source>
        <dbReference type="ARBA" id="ARBA00022692"/>
    </source>
</evidence>
<proteinExistence type="predicted"/>
<evidence type="ECO:0000313" key="12">
    <source>
        <dbReference type="Proteomes" id="UP000077115"/>
    </source>
</evidence>
<keyword evidence="4 8" id="KW-1133">Transmembrane helix</keyword>
<name>A0A177WXK0_BATDL</name>
<organism evidence="11 12">
    <name type="scientific">Batrachochytrium dendrobatidis (strain JEL423)</name>
    <dbReference type="NCBI Taxonomy" id="403673"/>
    <lineage>
        <taxon>Eukaryota</taxon>
        <taxon>Fungi</taxon>
        <taxon>Fungi incertae sedis</taxon>
        <taxon>Chytridiomycota</taxon>
        <taxon>Chytridiomycota incertae sedis</taxon>
        <taxon>Chytridiomycetes</taxon>
        <taxon>Rhizophydiales</taxon>
        <taxon>Rhizophydiales incertae sedis</taxon>
        <taxon>Batrachochytrium</taxon>
    </lineage>
</organism>
<sequence length="904" mass="96757">MTEGGSFLGGSNPLSDSLALFLLQVVIIICMSRLVAIPLQYLRQPIVIAEVIGGIILGPSVLCRFQSFKDNVFPKSSLPILNIVANFGLVLFLFLVGLELDPTKLISQFKKSAAISLAGIALPFAAGVGVSKILYDRYADPSVKFSSFFVFCGVAMSITAFPVLARILTERKLLRTDVGQATLAAAASDDAMAWCLLALVVALIHNPSNSIIALYVFLTVVAWAIFLWIAIRPILLYLVRRSETKESVSQSAVLATFVLVCISAWFTQAVGVHAIFGAFLVGIITPHEHGFAIKITEKVEDLISILFLPLYFAYSGLNFSIDSLNDGASWGMVFFVIFVACGGKIIGCTTAAKFAGMSWRESITVGFLMNTKGLVELIVLNLGLQAGVINTQIFTIFVIMALVTTFMTVPIVSVIYPMSLYQNVNGTGGTYSEKTRHDKLKSENAMGKGAIQNLHVLCDIPTTGQNSRATVKILVCLTGMRTVPAMMNLTQMIAQSSTNLSVYALRLVELTSRMSKVMMATESSETLRADPVVNVFRTFGQLNKVGVRTLLAVTEPENYAQNVVDAAEESSVNLIIYPVQTSRSTGQGSGYPRGKAGLTMARIFRDASCSVALFIDRGFGVSSAENMTESGERSALITSPATSIAYPGSNQRIFMVFYGGADDCEAARLAGLLAKHPGVTLSVLVISFSNGLYNQNYSSSSVWGSMATVNVDRQPTVPAMGAGFQTPVVVKVESGGVVSTTSLSPPVDTTLASHRRSSIVTTTGAVENTVQNANEEETILAALATIPGATIQRRQMDDDPLETVMAEADTYGPKDMIIIGRGQYADSSEWQSSSSPPSVANGGPNTTIGTGQGSADSNNTPPSLMYSGARAQSFRYWLDHSCISSVMVVQKKLACNAQDNAHVV</sequence>
<feature type="transmembrane region" description="Helical" evidence="8">
    <location>
        <begin position="46"/>
        <end position="68"/>
    </location>
</feature>
<feature type="transmembrane region" description="Helical" evidence="8">
    <location>
        <begin position="211"/>
        <end position="231"/>
    </location>
</feature>
<dbReference type="PANTHER" id="PTHR32468:SF0">
    <property type="entry name" value="K(+)_H(+) ANTIPORTER 1"/>
    <property type="match status" value="1"/>
</dbReference>
<evidence type="ECO:0000256" key="6">
    <source>
        <dbReference type="ARBA" id="ARBA00023136"/>
    </source>
</evidence>
<dbReference type="GO" id="GO:0015297">
    <property type="term" value="F:antiporter activity"/>
    <property type="evidence" value="ECO:0007669"/>
    <property type="project" value="InterPro"/>
</dbReference>
<feature type="region of interest" description="Disordered" evidence="7">
    <location>
        <begin position="827"/>
        <end position="864"/>
    </location>
</feature>
<feature type="transmembrane region" description="Helical" evidence="8">
    <location>
        <begin position="20"/>
        <end position="39"/>
    </location>
</feature>
<dbReference type="STRING" id="403673.A0A177WXK0"/>
<dbReference type="GO" id="GO:1902600">
    <property type="term" value="P:proton transmembrane transport"/>
    <property type="evidence" value="ECO:0007669"/>
    <property type="project" value="InterPro"/>
</dbReference>
<feature type="domain" description="Cation/H(+) antiporter central" evidence="10">
    <location>
        <begin position="500"/>
        <end position="621"/>
    </location>
</feature>
<feature type="transmembrane region" description="Helical" evidence="8">
    <location>
        <begin position="181"/>
        <end position="205"/>
    </location>
</feature>
<dbReference type="eggNOG" id="KOG1650">
    <property type="taxonomic scope" value="Eukaryota"/>
</dbReference>
<keyword evidence="3 8" id="KW-0812">Transmembrane</keyword>
<evidence type="ECO:0000313" key="11">
    <source>
        <dbReference type="EMBL" id="OAJ44807.1"/>
    </source>
</evidence>
<dbReference type="VEuPathDB" id="FungiDB:BDEG_27999"/>
<evidence type="ECO:0000256" key="5">
    <source>
        <dbReference type="ARBA" id="ARBA00023065"/>
    </source>
</evidence>
<keyword evidence="5" id="KW-0406">Ion transport</keyword>
<dbReference type="Proteomes" id="UP000077115">
    <property type="component" value="Unassembled WGS sequence"/>
</dbReference>
<evidence type="ECO:0000256" key="7">
    <source>
        <dbReference type="SAM" id="MobiDB-lite"/>
    </source>
</evidence>
<evidence type="ECO:0000256" key="1">
    <source>
        <dbReference type="ARBA" id="ARBA00004141"/>
    </source>
</evidence>
<feature type="transmembrane region" description="Helical" evidence="8">
    <location>
        <begin position="394"/>
        <end position="416"/>
    </location>
</feature>
<dbReference type="InterPro" id="IPR006153">
    <property type="entry name" value="Cation/H_exchanger_TM"/>
</dbReference>
<dbReference type="Gene3D" id="1.20.1530.20">
    <property type="match status" value="1"/>
</dbReference>
<feature type="transmembrane region" description="Helical" evidence="8">
    <location>
        <begin position="362"/>
        <end position="382"/>
    </location>
</feature>
<accession>A0A177WXK0</accession>
<feature type="transmembrane region" description="Helical" evidence="8">
    <location>
        <begin position="112"/>
        <end position="135"/>
    </location>
</feature>
<dbReference type="OrthoDB" id="2687058at2759"/>
<dbReference type="InterPro" id="IPR050794">
    <property type="entry name" value="CPA2_transporter"/>
</dbReference>
<keyword evidence="2" id="KW-0813">Transport</keyword>
<evidence type="ECO:0000259" key="9">
    <source>
        <dbReference type="Pfam" id="PF00999"/>
    </source>
</evidence>
<comment type="subcellular location">
    <subcellularLocation>
        <location evidence="1">Membrane</location>
        <topology evidence="1">Multi-pass membrane protein</topology>
    </subcellularLocation>
</comment>
<gene>
    <name evidence="11" type="ORF">BDEG_27999</name>
</gene>
<dbReference type="InterPro" id="IPR057291">
    <property type="entry name" value="CHX17_2nd"/>
</dbReference>
<keyword evidence="6 8" id="KW-0472">Membrane</keyword>
<evidence type="ECO:0000259" key="10">
    <source>
        <dbReference type="Pfam" id="PF23256"/>
    </source>
</evidence>
<feature type="compositionally biased region" description="Low complexity" evidence="7">
    <location>
        <begin position="827"/>
        <end position="838"/>
    </location>
</feature>
<reference evidence="11 12" key="1">
    <citation type="submission" date="2006-10" db="EMBL/GenBank/DDBJ databases">
        <title>The Genome Sequence of Batrachochytrium dendrobatidis JEL423.</title>
        <authorList>
            <consortium name="The Broad Institute Genome Sequencing Platform"/>
            <person name="Birren B."/>
            <person name="Lander E."/>
            <person name="Galagan J."/>
            <person name="Cuomo C."/>
            <person name="Devon K."/>
            <person name="Jaffe D."/>
            <person name="Butler J."/>
            <person name="Alvarez P."/>
            <person name="Gnerre S."/>
            <person name="Grabherr M."/>
            <person name="Kleber M."/>
            <person name="Mauceli E."/>
            <person name="Brockman W."/>
            <person name="Young S."/>
            <person name="LaButti K."/>
            <person name="Sykes S."/>
            <person name="DeCaprio D."/>
            <person name="Crawford M."/>
            <person name="Koehrsen M."/>
            <person name="Engels R."/>
            <person name="Montgomery P."/>
            <person name="Pearson M."/>
            <person name="Howarth C."/>
            <person name="Larson L."/>
            <person name="White J."/>
            <person name="O'Leary S."/>
            <person name="Kodira C."/>
            <person name="Zeng Q."/>
            <person name="Yandava C."/>
            <person name="Alvarado L."/>
            <person name="Longcore J."/>
            <person name="James T."/>
        </authorList>
    </citation>
    <scope>NUCLEOTIDE SEQUENCE [LARGE SCALE GENOMIC DNA]</scope>
    <source>
        <strain evidence="11 12">JEL423</strain>
    </source>
</reference>
<dbReference type="AlphaFoldDB" id="A0A177WXK0"/>
<dbReference type="GO" id="GO:0016020">
    <property type="term" value="C:membrane"/>
    <property type="evidence" value="ECO:0007669"/>
    <property type="project" value="UniProtKB-SubCell"/>
</dbReference>
<feature type="transmembrane region" description="Helical" evidence="8">
    <location>
        <begin position="252"/>
        <end position="282"/>
    </location>
</feature>
<evidence type="ECO:0000256" key="4">
    <source>
        <dbReference type="ARBA" id="ARBA00022989"/>
    </source>
</evidence>
<feature type="transmembrane region" description="Helical" evidence="8">
    <location>
        <begin position="147"/>
        <end position="169"/>
    </location>
</feature>
<feature type="transmembrane region" description="Helical" evidence="8">
    <location>
        <begin position="80"/>
        <end position="100"/>
    </location>
</feature>
<dbReference type="InterPro" id="IPR038770">
    <property type="entry name" value="Na+/solute_symporter_sf"/>
</dbReference>
<reference evidence="11 12" key="2">
    <citation type="submission" date="2016-05" db="EMBL/GenBank/DDBJ databases">
        <title>Lineage-specific infection strategies underlie the spectrum of fungal disease in amphibians.</title>
        <authorList>
            <person name="Cuomo C.A."/>
            <person name="Farrer R.A."/>
            <person name="James T."/>
            <person name="Longcore J."/>
            <person name="Birren B."/>
        </authorList>
    </citation>
    <scope>NUCLEOTIDE SEQUENCE [LARGE SCALE GENOMIC DNA]</scope>
    <source>
        <strain evidence="11 12">JEL423</strain>
    </source>
</reference>
<dbReference type="EMBL" id="DS022313">
    <property type="protein sequence ID" value="OAJ44807.1"/>
    <property type="molecule type" value="Genomic_DNA"/>
</dbReference>
<feature type="compositionally biased region" description="Polar residues" evidence="7">
    <location>
        <begin position="843"/>
        <end position="862"/>
    </location>
</feature>
<feature type="transmembrane region" description="Helical" evidence="8">
    <location>
        <begin position="302"/>
        <end position="321"/>
    </location>
</feature>
<feature type="domain" description="Cation/H+ exchanger transmembrane" evidence="9">
    <location>
        <begin position="31"/>
        <end position="411"/>
    </location>
</feature>
<dbReference type="PANTHER" id="PTHR32468">
    <property type="entry name" value="CATION/H + ANTIPORTER"/>
    <property type="match status" value="1"/>
</dbReference>
<protein>
    <submittedName>
        <fullName evidence="11">Uncharacterized protein</fullName>
    </submittedName>
</protein>